<dbReference type="Proteomes" id="UP000095283">
    <property type="component" value="Unplaced"/>
</dbReference>
<sequence length="25" mass="2805">MCYSGSSKLTVRATGYPGHQQRMFV</sequence>
<name>A0A1I7WIL3_HETBA</name>
<organism evidence="1 2">
    <name type="scientific">Heterorhabditis bacteriophora</name>
    <name type="common">Entomopathogenic nematode worm</name>
    <dbReference type="NCBI Taxonomy" id="37862"/>
    <lineage>
        <taxon>Eukaryota</taxon>
        <taxon>Metazoa</taxon>
        <taxon>Ecdysozoa</taxon>
        <taxon>Nematoda</taxon>
        <taxon>Chromadorea</taxon>
        <taxon>Rhabditida</taxon>
        <taxon>Rhabditina</taxon>
        <taxon>Rhabditomorpha</taxon>
        <taxon>Strongyloidea</taxon>
        <taxon>Heterorhabditidae</taxon>
        <taxon>Heterorhabditis</taxon>
    </lineage>
</organism>
<evidence type="ECO:0000313" key="2">
    <source>
        <dbReference type="WBParaSite" id="Hba_04849"/>
    </source>
</evidence>
<keyword evidence="1" id="KW-1185">Reference proteome</keyword>
<dbReference type="WBParaSite" id="Hba_04849">
    <property type="protein sequence ID" value="Hba_04849"/>
    <property type="gene ID" value="Hba_04849"/>
</dbReference>
<dbReference type="AlphaFoldDB" id="A0A1I7WIL3"/>
<reference evidence="2" key="1">
    <citation type="submission" date="2016-11" db="UniProtKB">
        <authorList>
            <consortium name="WormBaseParasite"/>
        </authorList>
    </citation>
    <scope>IDENTIFICATION</scope>
</reference>
<accession>A0A1I7WIL3</accession>
<protein>
    <submittedName>
        <fullName evidence="2">Transposase</fullName>
    </submittedName>
</protein>
<evidence type="ECO:0000313" key="1">
    <source>
        <dbReference type="Proteomes" id="UP000095283"/>
    </source>
</evidence>
<proteinExistence type="predicted"/>